<dbReference type="EMBL" id="CP002859">
    <property type="protein sequence ID" value="AEI50191.1"/>
    <property type="molecule type" value="Genomic_DNA"/>
</dbReference>
<reference evidence="2 3" key="2">
    <citation type="journal article" date="2012" name="Stand. Genomic Sci.">
        <title>Complete genome sequence of the aquatic bacterium Runella slithyformis type strain (LSU 4(T)).</title>
        <authorList>
            <person name="Copeland A."/>
            <person name="Zhang X."/>
            <person name="Misra M."/>
            <person name="Lapidus A."/>
            <person name="Nolan M."/>
            <person name="Lucas S."/>
            <person name="Deshpande S."/>
            <person name="Cheng J.F."/>
            <person name="Tapia R."/>
            <person name="Goodwin L.A."/>
            <person name="Pitluck S."/>
            <person name="Liolios K."/>
            <person name="Pagani I."/>
            <person name="Ivanova N."/>
            <person name="Mikhailova N."/>
            <person name="Pati A."/>
            <person name="Chen A."/>
            <person name="Palaniappan K."/>
            <person name="Land M."/>
            <person name="Hauser L."/>
            <person name="Pan C."/>
            <person name="Jeffries C.D."/>
            <person name="Detter J.C."/>
            <person name="Brambilla E.M."/>
            <person name="Rohde M."/>
            <person name="Djao O.D."/>
            <person name="Goker M."/>
            <person name="Sikorski J."/>
            <person name="Tindall B.J."/>
            <person name="Woyke T."/>
            <person name="Bristow J."/>
            <person name="Eisen J.A."/>
            <person name="Markowitz V."/>
            <person name="Hugenholtz P."/>
            <person name="Kyrpides N.C."/>
            <person name="Klenk H.P."/>
            <person name="Mavromatis K."/>
        </authorList>
    </citation>
    <scope>NUCLEOTIDE SEQUENCE [LARGE SCALE GENOMIC DNA]</scope>
    <source>
        <strain evidence="3">ATCC 29530 / DSM 19594 / LMG 11500 / NCIMB 11436 / LSU 4</strain>
    </source>
</reference>
<organism evidence="2 3">
    <name type="scientific">Runella slithyformis (strain ATCC 29530 / DSM 19594 / LMG 11500 / NCIMB 11436 / LSU 4)</name>
    <dbReference type="NCBI Taxonomy" id="761193"/>
    <lineage>
        <taxon>Bacteria</taxon>
        <taxon>Pseudomonadati</taxon>
        <taxon>Bacteroidota</taxon>
        <taxon>Cytophagia</taxon>
        <taxon>Cytophagales</taxon>
        <taxon>Spirosomataceae</taxon>
        <taxon>Runella</taxon>
    </lineage>
</organism>
<keyword evidence="3" id="KW-1185">Reference proteome</keyword>
<protein>
    <submittedName>
        <fullName evidence="2">Cyclic nucleotide-binding protein</fullName>
    </submittedName>
</protein>
<proteinExistence type="predicted"/>
<reference evidence="3" key="1">
    <citation type="submission" date="2011-06" db="EMBL/GenBank/DDBJ databases">
        <title>The complete genome of chromosome of Runella slithyformis DSM 19594.</title>
        <authorList>
            <consortium name="US DOE Joint Genome Institute (JGI-PGF)"/>
            <person name="Lucas S."/>
            <person name="Han J."/>
            <person name="Lapidus A."/>
            <person name="Bruce D."/>
            <person name="Goodwin L."/>
            <person name="Pitluck S."/>
            <person name="Peters L."/>
            <person name="Kyrpides N."/>
            <person name="Mavromatis K."/>
            <person name="Ivanova N."/>
            <person name="Ovchinnikova G."/>
            <person name="Zhang X."/>
            <person name="Misra M."/>
            <person name="Detter J.C."/>
            <person name="Tapia R."/>
            <person name="Han C."/>
            <person name="Land M."/>
            <person name="Hauser L."/>
            <person name="Markowitz V."/>
            <person name="Cheng J.-F."/>
            <person name="Hugenholtz P."/>
            <person name="Woyke T."/>
            <person name="Wu D."/>
            <person name="Tindall B."/>
            <person name="Faehrich R."/>
            <person name="Brambilla E."/>
            <person name="Klenk H.-P."/>
            <person name="Eisen J.A."/>
        </authorList>
    </citation>
    <scope>NUCLEOTIDE SEQUENCE [LARGE SCALE GENOMIC DNA]</scope>
    <source>
        <strain evidence="3">ATCC 29530 / DSM 19594 / LMG 11500 / NCIMB 11436 / LSU 4</strain>
    </source>
</reference>
<dbReference type="KEGG" id="rsi:Runsl_3833"/>
<evidence type="ECO:0000313" key="3">
    <source>
        <dbReference type="Proteomes" id="UP000000493"/>
    </source>
</evidence>
<dbReference type="InterPro" id="IPR014710">
    <property type="entry name" value="RmlC-like_jellyroll"/>
</dbReference>
<sequence length="204" mass="23676">MKNLLFDFISKYISLTEEEKNAIVSLDLFRSAKKGTILLKEGQRSKESYFVLKGCIRTYYIVEGEEKTTAFYTEMEALTPPCVVSKTPSDYYISCLEDCILLVSDSDMEAEVNRKFPKFDIMCRILSEELLAKERIDFDEFKTSSPEQRYQNLIQKRPDLIQRVPQHQLASYLGIKPQSLSRLRARIIEKDKGQGAFLNLSERM</sequence>
<dbReference type="Proteomes" id="UP000000493">
    <property type="component" value="Chromosome"/>
</dbReference>
<name>A0A7U3ZMZ3_RUNSL</name>
<dbReference type="CDD" id="cd00038">
    <property type="entry name" value="CAP_ED"/>
    <property type="match status" value="1"/>
</dbReference>
<dbReference type="InterPro" id="IPR018490">
    <property type="entry name" value="cNMP-bd_dom_sf"/>
</dbReference>
<dbReference type="AlphaFoldDB" id="A0A7U3ZMZ3"/>
<dbReference type="Pfam" id="PF00027">
    <property type="entry name" value="cNMP_binding"/>
    <property type="match status" value="1"/>
</dbReference>
<dbReference type="RefSeq" id="WP_013929494.1">
    <property type="nucleotide sequence ID" value="NC_015703.1"/>
</dbReference>
<dbReference type="Gene3D" id="2.60.120.10">
    <property type="entry name" value="Jelly Rolls"/>
    <property type="match status" value="1"/>
</dbReference>
<dbReference type="SUPFAM" id="SSF51206">
    <property type="entry name" value="cAMP-binding domain-like"/>
    <property type="match status" value="1"/>
</dbReference>
<accession>A0A7U3ZMZ3</accession>
<evidence type="ECO:0000259" key="1">
    <source>
        <dbReference type="Pfam" id="PF00027"/>
    </source>
</evidence>
<feature type="domain" description="Cyclic nucleotide-binding" evidence="1">
    <location>
        <begin position="30"/>
        <end position="105"/>
    </location>
</feature>
<gene>
    <name evidence="2" type="ordered locus">Runsl_3833</name>
</gene>
<evidence type="ECO:0000313" key="2">
    <source>
        <dbReference type="EMBL" id="AEI50191.1"/>
    </source>
</evidence>
<dbReference type="InterPro" id="IPR000595">
    <property type="entry name" value="cNMP-bd_dom"/>
</dbReference>